<evidence type="ECO:0000256" key="1">
    <source>
        <dbReference type="SAM" id="MobiDB-lite"/>
    </source>
</evidence>
<feature type="compositionally biased region" description="Basic and acidic residues" evidence="1">
    <location>
        <begin position="34"/>
        <end position="43"/>
    </location>
</feature>
<dbReference type="Proteomes" id="UP000642673">
    <property type="component" value="Unassembled WGS sequence"/>
</dbReference>
<feature type="compositionally biased region" description="Basic and acidic residues" evidence="1">
    <location>
        <begin position="1"/>
        <end position="14"/>
    </location>
</feature>
<evidence type="ECO:0000313" key="2">
    <source>
        <dbReference type="EMBL" id="GHB68031.1"/>
    </source>
</evidence>
<accession>A0ABQ3F0Q6</accession>
<sequence length="140" mass="16247">MSRISTAEHRHDSPRFQPVLERSGPSHRKGRPHTRADKVRADEAYGFRANRSYLRRRRIGCAIPEKADQVRNREKRGSHGGRPPQFDKNDYRERHAVECGINRLKHHRSVATRHDKLGVRYETTVLVAANNGWLRPARSP</sequence>
<name>A0ABQ3F0Q6_9ACTN</name>
<feature type="region of interest" description="Disordered" evidence="1">
    <location>
        <begin position="65"/>
        <end position="92"/>
    </location>
</feature>
<proteinExistence type="predicted"/>
<gene>
    <name evidence="2" type="ORF">GCM10010347_42690</name>
</gene>
<organism evidence="2 3">
    <name type="scientific">Streptomyces cirratus</name>
    <dbReference type="NCBI Taxonomy" id="68187"/>
    <lineage>
        <taxon>Bacteria</taxon>
        <taxon>Bacillati</taxon>
        <taxon>Actinomycetota</taxon>
        <taxon>Actinomycetes</taxon>
        <taxon>Kitasatosporales</taxon>
        <taxon>Streptomycetaceae</taxon>
        <taxon>Streptomyces</taxon>
    </lineage>
</organism>
<feature type="compositionally biased region" description="Basic and acidic residues" evidence="1">
    <location>
        <begin position="65"/>
        <end position="77"/>
    </location>
</feature>
<comment type="caution">
    <text evidence="2">The sequence shown here is derived from an EMBL/GenBank/DDBJ whole genome shotgun (WGS) entry which is preliminary data.</text>
</comment>
<dbReference type="EMBL" id="BMVP01000008">
    <property type="protein sequence ID" value="GHB68031.1"/>
    <property type="molecule type" value="Genomic_DNA"/>
</dbReference>
<evidence type="ECO:0000313" key="3">
    <source>
        <dbReference type="Proteomes" id="UP000642673"/>
    </source>
</evidence>
<keyword evidence="3" id="KW-1185">Reference proteome</keyword>
<feature type="region of interest" description="Disordered" evidence="1">
    <location>
        <begin position="1"/>
        <end position="43"/>
    </location>
</feature>
<protein>
    <submittedName>
        <fullName evidence="2">IS5 family transposase</fullName>
    </submittedName>
</protein>
<reference evidence="3" key="1">
    <citation type="journal article" date="2019" name="Int. J. Syst. Evol. Microbiol.">
        <title>The Global Catalogue of Microorganisms (GCM) 10K type strain sequencing project: providing services to taxonomists for standard genome sequencing and annotation.</title>
        <authorList>
            <consortium name="The Broad Institute Genomics Platform"/>
            <consortium name="The Broad Institute Genome Sequencing Center for Infectious Disease"/>
            <person name="Wu L."/>
            <person name="Ma J."/>
        </authorList>
    </citation>
    <scope>NUCLEOTIDE SEQUENCE [LARGE SCALE GENOMIC DNA]</scope>
    <source>
        <strain evidence="3">JCM 4738</strain>
    </source>
</reference>